<name>A0AAN6SWN6_9PEZI</name>
<proteinExistence type="predicted"/>
<feature type="compositionally biased region" description="Acidic residues" evidence="1">
    <location>
        <begin position="343"/>
        <end position="355"/>
    </location>
</feature>
<feature type="region of interest" description="Disordered" evidence="1">
    <location>
        <begin position="112"/>
        <end position="171"/>
    </location>
</feature>
<evidence type="ECO:0000256" key="1">
    <source>
        <dbReference type="SAM" id="MobiDB-lite"/>
    </source>
</evidence>
<gene>
    <name evidence="2" type="ORF">C8A01DRAFT_11780</name>
</gene>
<evidence type="ECO:0000313" key="2">
    <source>
        <dbReference type="EMBL" id="KAK4044841.1"/>
    </source>
</evidence>
<keyword evidence="3" id="KW-1185">Reference proteome</keyword>
<protein>
    <submittedName>
        <fullName evidence="2">Uncharacterized protein</fullName>
    </submittedName>
</protein>
<feature type="region of interest" description="Disordered" evidence="1">
    <location>
        <begin position="200"/>
        <end position="360"/>
    </location>
</feature>
<accession>A0AAN6SWN6</accession>
<feature type="compositionally biased region" description="Basic and acidic residues" evidence="1">
    <location>
        <begin position="410"/>
        <end position="428"/>
    </location>
</feature>
<evidence type="ECO:0000313" key="3">
    <source>
        <dbReference type="Proteomes" id="UP001303115"/>
    </source>
</evidence>
<comment type="caution">
    <text evidence="2">The sequence shown here is derived from an EMBL/GenBank/DDBJ whole genome shotgun (WGS) entry which is preliminary data.</text>
</comment>
<feature type="compositionally biased region" description="Polar residues" evidence="1">
    <location>
        <begin position="200"/>
        <end position="221"/>
    </location>
</feature>
<dbReference type="EMBL" id="MU854316">
    <property type="protein sequence ID" value="KAK4044841.1"/>
    <property type="molecule type" value="Genomic_DNA"/>
</dbReference>
<sequence length="428" mass="46905">MFEVDWKDYDCERVGQRRARKEVEREKKRKDDASSGHRTLSTISSRTSTSSDQHHRKFFGAIGRKKSTAFSKSKNQEPTTPKPESTASDGTFKRSSMRFSGISAASAIMPPRNSLMGLENKPPNIQPPVALKGTADVGQPSSPESPDRSSRGIRMTQLTIPTLESRGEESMAEAATTIDLVQVLDNQGSFVDGIVKTSYQQGRTKPPNATQIGVGTKITASPRTPKTPRPPRNSHSPLSPDGDDAKSGSELIDDWFTALHGPTRQLPRPGPNGTIRRGNVLLPPNVSRPLPETPTRRSAERDVFLPPNPSPIRFSADNPDDWRPLDEWDRASSTDTQVPVPVDEGDGAQEDEEDGKQDGEAILRLMAADLKAIHIQEEANQDNECTQQDDEHPAELAADKIRGSSSHPGLAEEKAVTRESDRSVRTTI</sequence>
<feature type="compositionally biased region" description="Low complexity" evidence="1">
    <location>
        <begin position="39"/>
        <end position="51"/>
    </location>
</feature>
<feature type="compositionally biased region" description="Basic and acidic residues" evidence="1">
    <location>
        <begin position="1"/>
        <end position="35"/>
    </location>
</feature>
<feature type="compositionally biased region" description="Polar residues" evidence="1">
    <location>
        <begin position="68"/>
        <end position="98"/>
    </location>
</feature>
<feature type="region of interest" description="Disordered" evidence="1">
    <location>
        <begin position="376"/>
        <end position="428"/>
    </location>
</feature>
<feature type="compositionally biased region" description="Basic and acidic residues" evidence="1">
    <location>
        <begin position="389"/>
        <end position="402"/>
    </location>
</feature>
<dbReference type="AlphaFoldDB" id="A0AAN6SWN6"/>
<feature type="compositionally biased region" description="Basic and acidic residues" evidence="1">
    <location>
        <begin position="294"/>
        <end position="303"/>
    </location>
</feature>
<dbReference type="Proteomes" id="UP001303115">
    <property type="component" value="Unassembled WGS sequence"/>
</dbReference>
<feature type="compositionally biased region" description="Basic residues" evidence="1">
    <location>
        <begin position="54"/>
        <end position="67"/>
    </location>
</feature>
<feature type="compositionally biased region" description="Basic and acidic residues" evidence="1">
    <location>
        <begin position="320"/>
        <end position="332"/>
    </location>
</feature>
<organism evidence="2 3">
    <name type="scientific">Parachaetomium inaequale</name>
    <dbReference type="NCBI Taxonomy" id="2588326"/>
    <lineage>
        <taxon>Eukaryota</taxon>
        <taxon>Fungi</taxon>
        <taxon>Dikarya</taxon>
        <taxon>Ascomycota</taxon>
        <taxon>Pezizomycotina</taxon>
        <taxon>Sordariomycetes</taxon>
        <taxon>Sordariomycetidae</taxon>
        <taxon>Sordariales</taxon>
        <taxon>Chaetomiaceae</taxon>
        <taxon>Parachaetomium</taxon>
    </lineage>
</organism>
<reference evidence="3" key="1">
    <citation type="journal article" date="2023" name="Mol. Phylogenet. Evol.">
        <title>Genome-scale phylogeny and comparative genomics of the fungal order Sordariales.</title>
        <authorList>
            <person name="Hensen N."/>
            <person name="Bonometti L."/>
            <person name="Westerberg I."/>
            <person name="Brannstrom I.O."/>
            <person name="Guillou S."/>
            <person name="Cros-Aarteil S."/>
            <person name="Calhoun S."/>
            <person name="Haridas S."/>
            <person name="Kuo A."/>
            <person name="Mondo S."/>
            <person name="Pangilinan J."/>
            <person name="Riley R."/>
            <person name="LaButti K."/>
            <person name="Andreopoulos B."/>
            <person name="Lipzen A."/>
            <person name="Chen C."/>
            <person name="Yan M."/>
            <person name="Daum C."/>
            <person name="Ng V."/>
            <person name="Clum A."/>
            <person name="Steindorff A."/>
            <person name="Ohm R.A."/>
            <person name="Martin F."/>
            <person name="Silar P."/>
            <person name="Natvig D.O."/>
            <person name="Lalanne C."/>
            <person name="Gautier V."/>
            <person name="Ament-Velasquez S.L."/>
            <person name="Kruys A."/>
            <person name="Hutchinson M.I."/>
            <person name="Powell A.J."/>
            <person name="Barry K."/>
            <person name="Miller A.N."/>
            <person name="Grigoriev I.V."/>
            <person name="Debuchy R."/>
            <person name="Gladieux P."/>
            <person name="Hiltunen Thoren M."/>
            <person name="Johannesson H."/>
        </authorList>
    </citation>
    <scope>NUCLEOTIDE SEQUENCE [LARGE SCALE GENOMIC DNA]</scope>
    <source>
        <strain evidence="3">CBS 284.82</strain>
    </source>
</reference>
<feature type="region of interest" description="Disordered" evidence="1">
    <location>
        <begin position="1"/>
        <end position="98"/>
    </location>
</feature>